<evidence type="ECO:0000313" key="2">
    <source>
        <dbReference type="Proteomes" id="UP001644719"/>
    </source>
</evidence>
<proteinExistence type="predicted"/>
<organism evidence="1 2">
    <name type="scientific">Blautia faecis</name>
    <dbReference type="NCBI Taxonomy" id="871665"/>
    <lineage>
        <taxon>Bacteria</taxon>
        <taxon>Bacillati</taxon>
        <taxon>Bacillota</taxon>
        <taxon>Clostridia</taxon>
        <taxon>Lachnospirales</taxon>
        <taxon>Lachnospiraceae</taxon>
        <taxon>Blautia</taxon>
    </lineage>
</organism>
<reference evidence="1 2" key="1">
    <citation type="journal article" date="2020" name="Cell Host Microbe">
        <title>Functional and Genomic Variation between Human-Derived Isolates of Lachnospiraceae Reveals Inter- and Intra-Species Diversity.</title>
        <authorList>
            <person name="Sorbara M.T."/>
            <person name="Littmann E.R."/>
            <person name="Fontana E."/>
            <person name="Moody T.U."/>
            <person name="Kohout C.E."/>
            <person name="Gjonbalaj M."/>
            <person name="Eaton V."/>
            <person name="Seok R."/>
            <person name="Leiner I.M."/>
            <person name="Pamer E.G."/>
        </authorList>
    </citation>
    <scope>NUCLEOTIDE SEQUENCE [LARGE SCALE GENOMIC DNA]</scope>
    <source>
        <strain evidence="1 2">MSK.17.74</strain>
    </source>
</reference>
<name>A0ABX2H963_9FIRM</name>
<dbReference type="EMBL" id="JAAITS010000025">
    <property type="protein sequence ID" value="NSG85733.1"/>
    <property type="molecule type" value="Genomic_DNA"/>
</dbReference>
<comment type="caution">
    <text evidence="1">The sequence shown here is derived from an EMBL/GenBank/DDBJ whole genome shotgun (WGS) entry which is preliminary data.</text>
</comment>
<protein>
    <submittedName>
        <fullName evidence="1">Uncharacterized protein</fullName>
    </submittedName>
</protein>
<dbReference type="RefSeq" id="WP_173769819.1">
    <property type="nucleotide sequence ID" value="NZ_JAAITS010000025.1"/>
</dbReference>
<sequence>MAKLVEWVTFDTFFDNVSFDTDVALRFIKFSDLGNFFSWKYRMDYDILNIEETDIGGVENG</sequence>
<keyword evidence="2" id="KW-1185">Reference proteome</keyword>
<gene>
    <name evidence="1" type="ORF">G5B17_09845</name>
</gene>
<dbReference type="Proteomes" id="UP001644719">
    <property type="component" value="Unassembled WGS sequence"/>
</dbReference>
<evidence type="ECO:0000313" key="1">
    <source>
        <dbReference type="EMBL" id="NSG85733.1"/>
    </source>
</evidence>
<dbReference type="GeneID" id="69513832"/>
<accession>A0ABX2H963</accession>